<comment type="caution">
    <text evidence="1">The sequence shown here is derived from an EMBL/GenBank/DDBJ whole genome shotgun (WGS) entry which is preliminary data.</text>
</comment>
<dbReference type="EMBL" id="JBBPBK010000005">
    <property type="protein sequence ID" value="KAK9285057.1"/>
    <property type="molecule type" value="Genomic_DNA"/>
</dbReference>
<evidence type="ECO:0000313" key="1">
    <source>
        <dbReference type="EMBL" id="KAK9285057.1"/>
    </source>
</evidence>
<gene>
    <name evidence="1" type="ORF">L1049_024242</name>
</gene>
<reference evidence="1 2" key="1">
    <citation type="journal article" date="2024" name="Plant J.">
        <title>Genome sequences and population genomics reveal climatic adaptation and genomic divergence between two closely related sweetgum species.</title>
        <authorList>
            <person name="Xu W.Q."/>
            <person name="Ren C.Q."/>
            <person name="Zhang X.Y."/>
            <person name="Comes H.P."/>
            <person name="Liu X.H."/>
            <person name="Li Y.G."/>
            <person name="Kettle C.J."/>
            <person name="Jalonen R."/>
            <person name="Gaisberger H."/>
            <person name="Ma Y.Z."/>
            <person name="Qiu Y.X."/>
        </authorList>
    </citation>
    <scope>NUCLEOTIDE SEQUENCE [LARGE SCALE GENOMIC DNA]</scope>
    <source>
        <strain evidence="1">Hangzhou</strain>
    </source>
</reference>
<dbReference type="AlphaFoldDB" id="A0AAP0RUZ3"/>
<keyword evidence="2" id="KW-1185">Reference proteome</keyword>
<dbReference type="Proteomes" id="UP001415857">
    <property type="component" value="Unassembled WGS sequence"/>
</dbReference>
<evidence type="ECO:0000313" key="2">
    <source>
        <dbReference type="Proteomes" id="UP001415857"/>
    </source>
</evidence>
<proteinExistence type="predicted"/>
<accession>A0AAP0RUZ3</accession>
<protein>
    <submittedName>
        <fullName evidence="1">Uncharacterized protein</fullName>
    </submittedName>
</protein>
<name>A0AAP0RUZ3_LIQFO</name>
<sequence>MQYFKNAMPIIKASNTKHVKHMIWWVKFLRLRKPFHPLAEEGYKAGVPTISSTVKQLNWKNPSKSLPIKKNRVIFRSKEQVRNLTFPKSASKNINATSGVQRVPQGISFCLSPNYKT</sequence>
<organism evidence="1 2">
    <name type="scientific">Liquidambar formosana</name>
    <name type="common">Formosan gum</name>
    <dbReference type="NCBI Taxonomy" id="63359"/>
    <lineage>
        <taxon>Eukaryota</taxon>
        <taxon>Viridiplantae</taxon>
        <taxon>Streptophyta</taxon>
        <taxon>Embryophyta</taxon>
        <taxon>Tracheophyta</taxon>
        <taxon>Spermatophyta</taxon>
        <taxon>Magnoliopsida</taxon>
        <taxon>eudicotyledons</taxon>
        <taxon>Gunneridae</taxon>
        <taxon>Pentapetalae</taxon>
        <taxon>Saxifragales</taxon>
        <taxon>Altingiaceae</taxon>
        <taxon>Liquidambar</taxon>
    </lineage>
</organism>